<feature type="signal peptide" evidence="1">
    <location>
        <begin position="1"/>
        <end position="15"/>
    </location>
</feature>
<reference evidence="2" key="1">
    <citation type="submission" date="2020-09" db="EMBL/GenBank/DDBJ databases">
        <title>Genome sequence of Vibrio parahaemolyticus isolates.</title>
        <authorList>
            <person name="Hammerl J.A."/>
            <person name="Strauch E."/>
        </authorList>
    </citation>
    <scope>NUCLEOTIDE SEQUENCE</scope>
    <source>
        <strain evidence="2">17-VB00146</strain>
    </source>
</reference>
<evidence type="ECO:0000313" key="3">
    <source>
        <dbReference type="Proteomes" id="UP000726777"/>
    </source>
</evidence>
<proteinExistence type="predicted"/>
<dbReference type="Proteomes" id="UP000726777">
    <property type="component" value="Unassembled WGS sequence"/>
</dbReference>
<feature type="chain" id="PRO_5040384255" evidence="1">
    <location>
        <begin position="16"/>
        <end position="117"/>
    </location>
</feature>
<comment type="caution">
    <text evidence="2">The sequence shown here is derived from an EMBL/GenBank/DDBJ whole genome shotgun (WGS) entry which is preliminary data.</text>
</comment>
<organism evidence="2 3">
    <name type="scientific">Vibrio parahaemolyticus</name>
    <dbReference type="NCBI Taxonomy" id="670"/>
    <lineage>
        <taxon>Bacteria</taxon>
        <taxon>Pseudomonadati</taxon>
        <taxon>Pseudomonadota</taxon>
        <taxon>Gammaproteobacteria</taxon>
        <taxon>Vibrionales</taxon>
        <taxon>Vibrionaceae</taxon>
        <taxon>Vibrio</taxon>
    </lineage>
</organism>
<protein>
    <submittedName>
        <fullName evidence="2">Uncharacterized protein</fullName>
    </submittedName>
</protein>
<evidence type="ECO:0000313" key="2">
    <source>
        <dbReference type="EMBL" id="MCC3807643.1"/>
    </source>
</evidence>
<keyword evidence="1" id="KW-0732">Signal</keyword>
<dbReference type="AlphaFoldDB" id="A0A9Q3YL20"/>
<dbReference type="EMBL" id="JACVHL010000029">
    <property type="protein sequence ID" value="MCC3807643.1"/>
    <property type="molecule type" value="Genomic_DNA"/>
</dbReference>
<name>A0A9Q3YL20_VIBPH</name>
<sequence>MLLTSMCLSSASALASEPVYSQNQIDALQVSVRTVFPDSVSTVGDAIRWYVEPLGYYVLTTHPAPTSAKAMLSRPIPEAAMIHRTMPVLHAIQLLIGQGNSIIVDKEHKLITVKQGV</sequence>
<evidence type="ECO:0000256" key="1">
    <source>
        <dbReference type="SAM" id="SignalP"/>
    </source>
</evidence>
<accession>A0A9Q3YL20</accession>
<gene>
    <name evidence="2" type="ORF">IB292_21725</name>
</gene>